<proteinExistence type="predicted"/>
<accession>A0A7R8YKT0</accession>
<dbReference type="EMBL" id="LR899009">
    <property type="protein sequence ID" value="CAD7076743.1"/>
    <property type="molecule type" value="Genomic_DNA"/>
</dbReference>
<sequence length="97" mass="10622">MRIFLFLGIVLFLSSQSWAETEEVSSTLPKEAPADLTLVDGQGHENEGDRVQRWLHRVKVVHVGKSVDSWGHGGGWGYGWGGWGGGGGGYIVKKWGR</sequence>
<protein>
    <submittedName>
        <fullName evidence="2">Uncharacterized protein</fullName>
    </submittedName>
</protein>
<gene>
    <name evidence="2" type="ORF">HERILL_LOCUS142</name>
</gene>
<dbReference type="InParanoid" id="A0A7R8YKT0"/>
<dbReference type="AlphaFoldDB" id="A0A7R8YKT0"/>
<reference evidence="2 3" key="1">
    <citation type="submission" date="2020-11" db="EMBL/GenBank/DDBJ databases">
        <authorList>
            <person name="Wallbank WR R."/>
            <person name="Pardo Diaz C."/>
            <person name="Kozak K."/>
            <person name="Martin S."/>
            <person name="Jiggins C."/>
            <person name="Moest M."/>
            <person name="Warren A I."/>
            <person name="Generalovic N T."/>
            <person name="Byers J.R.P. K."/>
            <person name="Montejo-Kovacevich G."/>
            <person name="Yen C E."/>
        </authorList>
    </citation>
    <scope>NUCLEOTIDE SEQUENCE [LARGE SCALE GENOMIC DNA]</scope>
</reference>
<organism evidence="2 3">
    <name type="scientific">Hermetia illucens</name>
    <name type="common">Black soldier fly</name>
    <dbReference type="NCBI Taxonomy" id="343691"/>
    <lineage>
        <taxon>Eukaryota</taxon>
        <taxon>Metazoa</taxon>
        <taxon>Ecdysozoa</taxon>
        <taxon>Arthropoda</taxon>
        <taxon>Hexapoda</taxon>
        <taxon>Insecta</taxon>
        <taxon>Pterygota</taxon>
        <taxon>Neoptera</taxon>
        <taxon>Endopterygota</taxon>
        <taxon>Diptera</taxon>
        <taxon>Brachycera</taxon>
        <taxon>Stratiomyomorpha</taxon>
        <taxon>Stratiomyidae</taxon>
        <taxon>Hermetiinae</taxon>
        <taxon>Hermetia</taxon>
    </lineage>
</organism>
<dbReference type="Proteomes" id="UP000594454">
    <property type="component" value="Chromosome 1"/>
</dbReference>
<evidence type="ECO:0000313" key="2">
    <source>
        <dbReference type="EMBL" id="CAD7076743.1"/>
    </source>
</evidence>
<name>A0A7R8YKT0_HERIL</name>
<feature type="signal peptide" evidence="1">
    <location>
        <begin position="1"/>
        <end position="19"/>
    </location>
</feature>
<feature type="chain" id="PRO_5030689609" evidence="1">
    <location>
        <begin position="20"/>
        <end position="97"/>
    </location>
</feature>
<keyword evidence="1" id="KW-0732">Signal</keyword>
<keyword evidence="3" id="KW-1185">Reference proteome</keyword>
<evidence type="ECO:0000313" key="3">
    <source>
        <dbReference type="Proteomes" id="UP000594454"/>
    </source>
</evidence>
<evidence type="ECO:0000256" key="1">
    <source>
        <dbReference type="SAM" id="SignalP"/>
    </source>
</evidence>